<keyword evidence="2" id="KW-0810">Translation regulation</keyword>
<evidence type="ECO:0000256" key="2">
    <source>
        <dbReference type="HAMAP-Rule" id="MF_01477"/>
    </source>
</evidence>
<dbReference type="RefSeq" id="WP_376845064.1">
    <property type="nucleotide sequence ID" value="NZ_JBHSFW010000001.1"/>
</dbReference>
<evidence type="ECO:0000256" key="1">
    <source>
        <dbReference type="ARBA" id="ARBA00010574"/>
    </source>
</evidence>
<dbReference type="SUPFAM" id="SSF81301">
    <property type="entry name" value="Nucleotidyltransferase"/>
    <property type="match status" value="1"/>
</dbReference>
<sequence length="118" mass="13317">MKGQELAKFIAEVADDKKAHDIVVLDMKGISIVADFFIICHGTSEKQVQAIAREVKEQAAKQNIDVKRLEGFDNARWVLVDLGDVIVHVFHKDERDYYQLEKLWGDAPVETYGGGNDD</sequence>
<dbReference type="Gene3D" id="3.30.460.10">
    <property type="entry name" value="Beta Polymerase, domain 2"/>
    <property type="match status" value="1"/>
</dbReference>
<comment type="caution">
    <text evidence="3">The sequence shown here is derived from an EMBL/GenBank/DDBJ whole genome shotgun (WGS) entry which is preliminary data.</text>
</comment>
<name>A0ABV9GIF8_9BACL</name>
<keyword evidence="4" id="KW-1185">Reference proteome</keyword>
<dbReference type="EMBL" id="JBHSFW010000001">
    <property type="protein sequence ID" value="MFC4618059.1"/>
    <property type="molecule type" value="Genomic_DNA"/>
</dbReference>
<organism evidence="3 4">
    <name type="scientific">Camelliibacillus cellulosilyticus</name>
    <dbReference type="NCBI Taxonomy" id="2174486"/>
    <lineage>
        <taxon>Bacteria</taxon>
        <taxon>Bacillati</taxon>
        <taxon>Bacillota</taxon>
        <taxon>Bacilli</taxon>
        <taxon>Bacillales</taxon>
        <taxon>Sporolactobacillaceae</taxon>
        <taxon>Camelliibacillus</taxon>
    </lineage>
</organism>
<dbReference type="Pfam" id="PF02410">
    <property type="entry name" value="RsfS"/>
    <property type="match status" value="1"/>
</dbReference>
<dbReference type="InterPro" id="IPR004394">
    <property type="entry name" value="Iojap/RsfS/C7orf30"/>
</dbReference>
<dbReference type="Proteomes" id="UP001596022">
    <property type="component" value="Unassembled WGS sequence"/>
</dbReference>
<comment type="subunit">
    <text evidence="2">Interacts with ribosomal protein uL14 (rplN).</text>
</comment>
<keyword evidence="2" id="KW-0963">Cytoplasm</keyword>
<evidence type="ECO:0000313" key="4">
    <source>
        <dbReference type="Proteomes" id="UP001596022"/>
    </source>
</evidence>
<dbReference type="InterPro" id="IPR043519">
    <property type="entry name" value="NT_sf"/>
</dbReference>
<evidence type="ECO:0000313" key="3">
    <source>
        <dbReference type="EMBL" id="MFC4618059.1"/>
    </source>
</evidence>
<dbReference type="PANTHER" id="PTHR21043">
    <property type="entry name" value="IOJAP SUPERFAMILY ORTHOLOG"/>
    <property type="match status" value="1"/>
</dbReference>
<comment type="similarity">
    <text evidence="1 2">Belongs to the Iojap/RsfS family.</text>
</comment>
<protein>
    <recommendedName>
        <fullName evidence="2">Ribosomal silencing factor RsfS</fullName>
    </recommendedName>
</protein>
<dbReference type="HAMAP" id="MF_01477">
    <property type="entry name" value="Iojap_RsfS"/>
    <property type="match status" value="1"/>
</dbReference>
<accession>A0ABV9GIF8</accession>
<comment type="function">
    <text evidence="2">Functions as a ribosomal silencing factor. Interacts with ribosomal protein uL14 (rplN), blocking formation of intersubunit bridge B8. Prevents association of the 30S and 50S ribosomal subunits and the formation of functional ribosomes, thus repressing translation.</text>
</comment>
<dbReference type="PANTHER" id="PTHR21043:SF0">
    <property type="entry name" value="MITOCHONDRIAL ASSEMBLY OF RIBOSOMAL LARGE SUBUNIT PROTEIN 1"/>
    <property type="match status" value="1"/>
</dbReference>
<dbReference type="NCBIfam" id="TIGR00090">
    <property type="entry name" value="rsfS_iojap_ybeB"/>
    <property type="match status" value="1"/>
</dbReference>
<reference evidence="4" key="1">
    <citation type="journal article" date="2019" name="Int. J. Syst. Evol. Microbiol.">
        <title>The Global Catalogue of Microorganisms (GCM) 10K type strain sequencing project: providing services to taxonomists for standard genome sequencing and annotation.</title>
        <authorList>
            <consortium name="The Broad Institute Genomics Platform"/>
            <consortium name="The Broad Institute Genome Sequencing Center for Infectious Disease"/>
            <person name="Wu L."/>
            <person name="Ma J."/>
        </authorList>
    </citation>
    <scope>NUCLEOTIDE SEQUENCE [LARGE SCALE GENOMIC DNA]</scope>
    <source>
        <strain evidence="4">CGMCC 1.16306</strain>
    </source>
</reference>
<proteinExistence type="inferred from homology"/>
<gene>
    <name evidence="2 3" type="primary">rsfS</name>
    <name evidence="3" type="ORF">ACFO4N_04865</name>
</gene>
<comment type="subcellular location">
    <subcellularLocation>
        <location evidence="2">Cytoplasm</location>
    </subcellularLocation>
</comment>
<keyword evidence="2" id="KW-0678">Repressor</keyword>